<gene>
    <name evidence="1" type="ORF">Cantr_10220</name>
</gene>
<protein>
    <submittedName>
        <fullName evidence="1">Uncharacterized protein</fullName>
    </submittedName>
</protein>
<sequence>MTSVVYPPQRELSITPSIVAESVSTSSIHLHRRNSSNPFEVIYDQITGPRPTTTHTRTNSQLWHNSHNYEEISKNIHHRTPSAAIPTTPLTPPILTILESQSGGGGGGASATRSGSIVSRLATVRNRKRIIGRNKTVKKKDIAEHKPMAFPIRRKSSLKYKSLNNTSSKFNTKKQMLEFMKNTNYYELVHNLIPASFRLYRHTRILRPRPKLTYEVFGMAEPVTPLAVSVREYDMYDKYRGLIFDGKYRVEELDAVVLSDERLNRRLLFEILLRRTLAAKMDYRIRAAFLKSVYEGDDHMLEPIRRSTETISTF</sequence>
<reference evidence="1 2" key="1">
    <citation type="submission" date="2018-06" db="EMBL/GenBank/DDBJ databases">
        <title>Whole genome sequencing of Candida tropicalis (genome annotated by CSBL at Korea University).</title>
        <authorList>
            <person name="Ahn J."/>
        </authorList>
    </citation>
    <scope>NUCLEOTIDE SEQUENCE [LARGE SCALE GENOMIC DNA]</scope>
    <source>
        <strain evidence="1 2">ATCC 20962</strain>
    </source>
</reference>
<organism evidence="1 2">
    <name type="scientific">Candida viswanathii</name>
    <dbReference type="NCBI Taxonomy" id="5486"/>
    <lineage>
        <taxon>Eukaryota</taxon>
        <taxon>Fungi</taxon>
        <taxon>Dikarya</taxon>
        <taxon>Ascomycota</taxon>
        <taxon>Saccharomycotina</taxon>
        <taxon>Pichiomycetes</taxon>
        <taxon>Debaryomycetaceae</taxon>
        <taxon>Candida/Lodderomyces clade</taxon>
        <taxon>Candida</taxon>
    </lineage>
</organism>
<accession>A0A367YBT9</accession>
<evidence type="ECO:0000313" key="1">
    <source>
        <dbReference type="EMBL" id="RCK63318.1"/>
    </source>
</evidence>
<dbReference type="EMBL" id="QLNQ01000024">
    <property type="protein sequence ID" value="RCK63318.1"/>
    <property type="molecule type" value="Genomic_DNA"/>
</dbReference>
<dbReference type="OrthoDB" id="4026705at2759"/>
<evidence type="ECO:0000313" key="2">
    <source>
        <dbReference type="Proteomes" id="UP000253472"/>
    </source>
</evidence>
<keyword evidence="2" id="KW-1185">Reference proteome</keyword>
<comment type="caution">
    <text evidence="1">The sequence shown here is derived from an EMBL/GenBank/DDBJ whole genome shotgun (WGS) entry which is preliminary data.</text>
</comment>
<dbReference type="AlphaFoldDB" id="A0A367YBT9"/>
<proteinExistence type="predicted"/>
<name>A0A367YBT9_9ASCO</name>
<dbReference type="Proteomes" id="UP000253472">
    <property type="component" value="Unassembled WGS sequence"/>
</dbReference>